<dbReference type="CDD" id="cd12797">
    <property type="entry name" value="M23_peptidase"/>
    <property type="match status" value="1"/>
</dbReference>
<dbReference type="Gene3D" id="2.70.70.10">
    <property type="entry name" value="Glucose Permease (Domain IIA)"/>
    <property type="match status" value="1"/>
</dbReference>
<organism evidence="4 5">
    <name type="scientific">Saccharothrix syringae</name>
    <name type="common">Nocardiopsis syringae</name>
    <dbReference type="NCBI Taxonomy" id="103733"/>
    <lineage>
        <taxon>Bacteria</taxon>
        <taxon>Bacillati</taxon>
        <taxon>Actinomycetota</taxon>
        <taxon>Actinomycetes</taxon>
        <taxon>Pseudonocardiales</taxon>
        <taxon>Pseudonocardiaceae</taxon>
        <taxon>Saccharothrix</taxon>
    </lineage>
</organism>
<name>A0A5Q0GWA4_SACSY</name>
<dbReference type="KEGG" id="ssyi:EKG83_10095"/>
<proteinExistence type="predicted"/>
<dbReference type="GO" id="GO:0004222">
    <property type="term" value="F:metalloendopeptidase activity"/>
    <property type="evidence" value="ECO:0007669"/>
    <property type="project" value="TreeGrafter"/>
</dbReference>
<evidence type="ECO:0000256" key="2">
    <source>
        <dbReference type="SAM" id="SignalP"/>
    </source>
</evidence>
<dbReference type="AlphaFoldDB" id="A0A5Q0GWA4"/>
<evidence type="ECO:0000259" key="3">
    <source>
        <dbReference type="Pfam" id="PF01551"/>
    </source>
</evidence>
<evidence type="ECO:0000313" key="4">
    <source>
        <dbReference type="EMBL" id="QFZ17784.1"/>
    </source>
</evidence>
<evidence type="ECO:0000313" key="5">
    <source>
        <dbReference type="Proteomes" id="UP000325787"/>
    </source>
</evidence>
<gene>
    <name evidence="4" type="ORF">EKG83_10095</name>
</gene>
<dbReference type="SUPFAM" id="SSF51261">
    <property type="entry name" value="Duplicated hybrid motif"/>
    <property type="match status" value="1"/>
</dbReference>
<dbReference type="Proteomes" id="UP000325787">
    <property type="component" value="Chromosome"/>
</dbReference>
<dbReference type="SUPFAM" id="SSF69318">
    <property type="entry name" value="Integrin alpha N-terminal domain"/>
    <property type="match status" value="1"/>
</dbReference>
<feature type="domain" description="M23ase beta-sheet core" evidence="3">
    <location>
        <begin position="67"/>
        <end position="151"/>
    </location>
</feature>
<feature type="signal peptide" evidence="2">
    <location>
        <begin position="1"/>
        <end position="32"/>
    </location>
</feature>
<keyword evidence="1 2" id="KW-0732">Signal</keyword>
<feature type="chain" id="PRO_5025072426" evidence="2">
    <location>
        <begin position="33"/>
        <end position="396"/>
    </location>
</feature>
<dbReference type="PANTHER" id="PTHR21666">
    <property type="entry name" value="PEPTIDASE-RELATED"/>
    <property type="match status" value="1"/>
</dbReference>
<protein>
    <submittedName>
        <fullName evidence="4">M23 family metallopeptidase</fullName>
    </submittedName>
</protein>
<dbReference type="InterPro" id="IPR011055">
    <property type="entry name" value="Dup_hybrid_motif"/>
</dbReference>
<dbReference type="InterPro" id="IPR050570">
    <property type="entry name" value="Cell_wall_metabolism_enzyme"/>
</dbReference>
<dbReference type="EMBL" id="CP034550">
    <property type="protein sequence ID" value="QFZ17784.1"/>
    <property type="molecule type" value="Genomic_DNA"/>
</dbReference>
<reference evidence="5" key="1">
    <citation type="journal article" date="2021" name="Curr. Microbiol.">
        <title>Complete genome of nocamycin-producing strain Saccharothrix syringae NRRL B-16468 reveals the biosynthetic potential for secondary metabolites.</title>
        <authorList>
            <person name="Mo X."/>
            <person name="Yang S."/>
        </authorList>
    </citation>
    <scope>NUCLEOTIDE SEQUENCE [LARGE SCALE GENOMIC DNA]</scope>
    <source>
        <strain evidence="5">ATCC 51364 / DSM 43886 / JCM 6844 / KCTC 9398 / NBRC 14523 / NRRL B-16468 / INA 2240</strain>
    </source>
</reference>
<accession>A0A5Q0GWA4</accession>
<dbReference type="InterPro" id="IPR028994">
    <property type="entry name" value="Integrin_alpha_N"/>
</dbReference>
<evidence type="ECO:0000256" key="1">
    <source>
        <dbReference type="ARBA" id="ARBA00022729"/>
    </source>
</evidence>
<dbReference type="PANTHER" id="PTHR21666:SF289">
    <property type="entry name" value="L-ALA--D-GLU ENDOPEPTIDASE"/>
    <property type="match status" value="1"/>
</dbReference>
<dbReference type="Pfam" id="PF01551">
    <property type="entry name" value="Peptidase_M23"/>
    <property type="match status" value="1"/>
</dbReference>
<sequence length="396" mass="42149">MTSTPRTTRWSRALTPVIAAVVLLPLGPPAQAAARPAFQAPFQCGRQIRMESFGHAPALDIFRVPTSATEGEPLIAPAAGRVNQSYSNPSGAGNIIQIDHGGGWFTTYIHLQSRAVGVGAQVAAGTPIGRVGHTGETSNGVSHLHFEMAVDRNGDGRAEWGYPNDERVAPVFNGVTYGQSNNGTWYVTSANCGTRPDGPGLFRPSTKTWYRPGAAMLTGWGEPGDIALAGDWNGDGIDEPGVFRPSTKTWYRVGAAMLTGWGEPGDQPIVGDWNGDGTDEPGVFRPSTKTWYRHGATLLTGWGDEGDIALAGDWNGDGIDEPGVFRPSTKTWYRPGAAMLTGWGEPGDQPIAGDWNGDGTDEPGVFRPSTKTWYRHGAVMAENWGEVGDQPIAGSF</sequence>
<dbReference type="OrthoDB" id="1099523at2"/>
<dbReference type="InterPro" id="IPR016047">
    <property type="entry name" value="M23ase_b-sheet_dom"/>
</dbReference>
<keyword evidence="5" id="KW-1185">Reference proteome</keyword>